<dbReference type="RefSeq" id="WP_055664213.1">
    <property type="nucleotide sequence ID" value="NZ_CYPR01000194.1"/>
</dbReference>
<feature type="transmembrane region" description="Helical" evidence="1">
    <location>
        <begin position="135"/>
        <end position="155"/>
    </location>
</feature>
<proteinExistence type="predicted"/>
<evidence type="ECO:0000313" key="3">
    <source>
        <dbReference type="Proteomes" id="UP000049455"/>
    </source>
</evidence>
<keyword evidence="1" id="KW-0812">Transmembrane</keyword>
<organism evidence="2 3">
    <name type="scientific">Jannaschia seosinensis</name>
    <dbReference type="NCBI Taxonomy" id="313367"/>
    <lineage>
        <taxon>Bacteria</taxon>
        <taxon>Pseudomonadati</taxon>
        <taxon>Pseudomonadota</taxon>
        <taxon>Alphaproteobacteria</taxon>
        <taxon>Rhodobacterales</taxon>
        <taxon>Roseobacteraceae</taxon>
        <taxon>Jannaschia</taxon>
    </lineage>
</organism>
<dbReference type="STRING" id="313367.JSE7799_02859"/>
<protein>
    <recommendedName>
        <fullName evidence="4">DUF2254 domain-containing protein</fullName>
    </recommendedName>
</protein>
<feature type="transmembrane region" description="Helical" evidence="1">
    <location>
        <begin position="105"/>
        <end position="129"/>
    </location>
</feature>
<dbReference type="Proteomes" id="UP000049455">
    <property type="component" value="Unassembled WGS sequence"/>
</dbReference>
<dbReference type="InterPro" id="IPR018723">
    <property type="entry name" value="DUF2254_membrane"/>
</dbReference>
<dbReference type="AlphaFoldDB" id="A0A0M7BD78"/>
<sequence length="429" mass="46742">MFLTKTLWKLREWASQVWPRVSLFSLVAILTAAVAPLISPLLPDDMQSTVGRAATMDMLSILTDSMLVASTFSLSIMVTAHHFAASQVTPRSHRLLRSDGQTQSVIATFIGAFVYALTATAIVNANFYAEADFPVIYTVTIVIIALVIGALIRWVQQLAGLGSIETTTRRVEDVAREALAARMVTPNFGGAPLRDVDGEMGWPVRAQVFGYIRHIDVRSLSARGEELDIDIALLVLPGDEVAPDDVMMRLIGRTQSPDGSVDTGLIDEMRGQVTIGALRTFDQDPLFGLQVLSEIGQRALSPGLNDPRTADDIISRQLRVLGNWDTTGADAPLPRIRARGSDMRLMVETAFDAIARDGADLVEIQMAVQRALGILAYHADPDMRQAARNVSARALARSDKTLLLEEDRKRVRDLATVDRAADRNGAAAE</sequence>
<evidence type="ECO:0008006" key="4">
    <source>
        <dbReference type="Google" id="ProtNLM"/>
    </source>
</evidence>
<name>A0A0M7BD78_9RHOB</name>
<keyword evidence="1" id="KW-0472">Membrane</keyword>
<evidence type="ECO:0000256" key="1">
    <source>
        <dbReference type="SAM" id="Phobius"/>
    </source>
</evidence>
<keyword evidence="1" id="KW-1133">Transmembrane helix</keyword>
<gene>
    <name evidence="2" type="ORF">JSE7799_02859</name>
</gene>
<feature type="transmembrane region" description="Helical" evidence="1">
    <location>
        <begin position="59"/>
        <end position="84"/>
    </location>
</feature>
<evidence type="ECO:0000313" key="2">
    <source>
        <dbReference type="EMBL" id="CUH40129.1"/>
    </source>
</evidence>
<feature type="transmembrane region" description="Helical" evidence="1">
    <location>
        <begin position="21"/>
        <end position="39"/>
    </location>
</feature>
<accession>A0A0M7BD78</accession>
<keyword evidence="3" id="KW-1185">Reference proteome</keyword>
<dbReference type="EMBL" id="CYPR01000194">
    <property type="protein sequence ID" value="CUH40129.1"/>
    <property type="molecule type" value="Genomic_DNA"/>
</dbReference>
<dbReference type="OrthoDB" id="2955631at2"/>
<dbReference type="Pfam" id="PF10011">
    <property type="entry name" value="DUF2254"/>
    <property type="match status" value="1"/>
</dbReference>
<reference evidence="2 3" key="1">
    <citation type="submission" date="2015-09" db="EMBL/GenBank/DDBJ databases">
        <authorList>
            <person name="Jackson K.R."/>
            <person name="Lunt B.L."/>
            <person name="Fisher J.N.B."/>
            <person name="Gardner A.V."/>
            <person name="Bailey M.E."/>
            <person name="Deus L.M."/>
            <person name="Earl A.S."/>
            <person name="Gibby P.D."/>
            <person name="Hartmann K.A."/>
            <person name="Liu J.E."/>
            <person name="Manci A.M."/>
            <person name="Nielsen D.A."/>
            <person name="Solomon M.B."/>
            <person name="Breakwell D.P."/>
            <person name="Burnett S.H."/>
            <person name="Grose J.H."/>
        </authorList>
    </citation>
    <scope>NUCLEOTIDE SEQUENCE [LARGE SCALE GENOMIC DNA]</scope>
    <source>
        <strain evidence="2 3">CECT 7799</strain>
    </source>
</reference>